<reference evidence="2 3" key="1">
    <citation type="submission" date="2019-06" db="EMBL/GenBank/DDBJ databases">
        <title>Sequencing the genomes of 1000 actinobacteria strains.</title>
        <authorList>
            <person name="Klenk H.-P."/>
        </authorList>
    </citation>
    <scope>NUCLEOTIDE SEQUENCE [LARGE SCALE GENOMIC DNA]</scope>
    <source>
        <strain evidence="2 3">DSM 8803</strain>
    </source>
</reference>
<evidence type="ECO:0000313" key="2">
    <source>
        <dbReference type="EMBL" id="TQL44364.1"/>
    </source>
</evidence>
<organism evidence="2 3">
    <name type="scientific">Leucobacter komagatae</name>
    <dbReference type="NCBI Taxonomy" id="55969"/>
    <lineage>
        <taxon>Bacteria</taxon>
        <taxon>Bacillati</taxon>
        <taxon>Actinomycetota</taxon>
        <taxon>Actinomycetes</taxon>
        <taxon>Micrococcales</taxon>
        <taxon>Microbacteriaceae</taxon>
        <taxon>Leucobacter</taxon>
    </lineage>
</organism>
<dbReference type="InterPro" id="IPR029058">
    <property type="entry name" value="AB_hydrolase_fold"/>
</dbReference>
<name>A0A542Y8R4_9MICO</name>
<dbReference type="OrthoDB" id="3259161at2"/>
<comment type="caution">
    <text evidence="2">The sequence shown here is derived from an EMBL/GenBank/DDBJ whole genome shotgun (WGS) entry which is preliminary data.</text>
</comment>
<accession>A0A542Y8R4</accession>
<dbReference type="RefSeq" id="WP_141887560.1">
    <property type="nucleotide sequence ID" value="NZ_BAAAUY010000011.1"/>
</dbReference>
<dbReference type="InterPro" id="IPR010427">
    <property type="entry name" value="DUF1023"/>
</dbReference>
<evidence type="ECO:0000259" key="1">
    <source>
        <dbReference type="Pfam" id="PF06259"/>
    </source>
</evidence>
<evidence type="ECO:0000313" key="3">
    <source>
        <dbReference type="Proteomes" id="UP000319094"/>
    </source>
</evidence>
<proteinExistence type="predicted"/>
<dbReference type="GO" id="GO:0016787">
    <property type="term" value="F:hydrolase activity"/>
    <property type="evidence" value="ECO:0007669"/>
    <property type="project" value="UniProtKB-KW"/>
</dbReference>
<protein>
    <submittedName>
        <fullName evidence="2">Alpha/beta hydrolase family protein</fullName>
    </submittedName>
</protein>
<keyword evidence="2" id="KW-0378">Hydrolase</keyword>
<dbReference type="EMBL" id="VFON01000001">
    <property type="protein sequence ID" value="TQL44364.1"/>
    <property type="molecule type" value="Genomic_DNA"/>
</dbReference>
<keyword evidence="3" id="KW-1185">Reference proteome</keyword>
<dbReference type="SUPFAM" id="SSF53474">
    <property type="entry name" value="alpha/beta-Hydrolases"/>
    <property type="match status" value="1"/>
</dbReference>
<gene>
    <name evidence="2" type="ORF">FB468_2421</name>
</gene>
<feature type="domain" description="DUF1023" evidence="1">
    <location>
        <begin position="390"/>
        <end position="530"/>
    </location>
</feature>
<dbReference type="Pfam" id="PF06259">
    <property type="entry name" value="Abhydrolase_8"/>
    <property type="match status" value="1"/>
</dbReference>
<dbReference type="Proteomes" id="UP000319094">
    <property type="component" value="Unassembled WGS sequence"/>
</dbReference>
<dbReference type="AlphaFoldDB" id="A0A542Y8R4"/>
<sequence>MKLIKFDLEAAGALKTALSEAERALDRHLGWRGDGAHRAANGFSGSYSTLFAAANVIEAEDRGRLGRVLAETDEGISIVSRQAEQEEERLTKLAEWRVRELAREQERAGGDLFQPLQLTAMLDPKPSEERIHPTPISAAFRARERARSASGGSGKRSSADPELLRTFAGQTRGVDSGIEQYLIRLKESWVKFLESCSWAQIDSATFVSGFERYLSENREDADWLDRIADAFEQAGGSVSDAVLDTIAMSRLSPDLTSLLQPGLTSEEVAKLFLALGLTAADIEALVPRPGEQPTAATLAALMALGNLNGLSAEVRDIASRAVLRAASDYPELVYQVMGFKDAGGMSIEAFTEQVAGLQDALDKADSAARALPGAAGSIAQLVGFGVHEGAVVGAISLGDLDAAANVTVNTPGAISSPKNTADTMVRAAGDLLKQTTWFEPGTSFAVVSWIGYHAPQTFPPEVASSERELAGGARLANFLDGIVDSRGGRPLPSVTVLAHSYGSPTAAIALTRTRHQVTSFVSYGSVGFSGGIERNDLNAKGVFAAESTSDAKLTGTARVGNALAGGHRENPVGMEEVAVIPTGANSAAGTVAVDGHAMSPDPAVSGEVGYLSANSTSLAEIAWVVATGKAD</sequence>